<keyword evidence="1" id="KW-0812">Transmembrane</keyword>
<name>A0A6A5YIV3_9PLEO</name>
<feature type="transmembrane region" description="Helical" evidence="1">
    <location>
        <begin position="65"/>
        <end position="83"/>
    </location>
</feature>
<sequence>MLNEAEEETPSQLTKDELTEIWRDSTLNQLNTISVTSALFGGVVASSFSWPYLGRLASSHQSTVLAVWYSALVLALTSIATSAQQAVALTRLTSHPDGLRKIRELLGRPVDGGNPKWRPSKLQLICWQAPLSLLNTSVIMFTVGLIVLVWKSVTPALTGDGIKIATLFTLTLVYCAGLYILSAHGLYYQIRDT</sequence>
<dbReference type="Proteomes" id="UP000799770">
    <property type="component" value="Unassembled WGS sequence"/>
</dbReference>
<keyword evidence="1" id="KW-0472">Membrane</keyword>
<reference evidence="2" key="1">
    <citation type="journal article" date="2020" name="Stud. Mycol.">
        <title>101 Dothideomycetes genomes: a test case for predicting lifestyles and emergence of pathogens.</title>
        <authorList>
            <person name="Haridas S."/>
            <person name="Albert R."/>
            <person name="Binder M."/>
            <person name="Bloem J."/>
            <person name="Labutti K."/>
            <person name="Salamov A."/>
            <person name="Andreopoulos B."/>
            <person name="Baker S."/>
            <person name="Barry K."/>
            <person name="Bills G."/>
            <person name="Bluhm B."/>
            <person name="Cannon C."/>
            <person name="Castanera R."/>
            <person name="Culley D."/>
            <person name="Daum C."/>
            <person name="Ezra D."/>
            <person name="Gonzalez J."/>
            <person name="Henrissat B."/>
            <person name="Kuo A."/>
            <person name="Liang C."/>
            <person name="Lipzen A."/>
            <person name="Lutzoni F."/>
            <person name="Magnuson J."/>
            <person name="Mondo S."/>
            <person name="Nolan M."/>
            <person name="Ohm R."/>
            <person name="Pangilinan J."/>
            <person name="Park H.-J."/>
            <person name="Ramirez L."/>
            <person name="Alfaro M."/>
            <person name="Sun H."/>
            <person name="Tritt A."/>
            <person name="Yoshinaga Y."/>
            <person name="Zwiers L.-H."/>
            <person name="Turgeon B."/>
            <person name="Goodwin S."/>
            <person name="Spatafora J."/>
            <person name="Crous P."/>
            <person name="Grigoriev I."/>
        </authorList>
    </citation>
    <scope>NUCLEOTIDE SEQUENCE</scope>
    <source>
        <strain evidence="2">CBS 627.86</strain>
    </source>
</reference>
<dbReference type="EMBL" id="ML977364">
    <property type="protein sequence ID" value="KAF2106267.1"/>
    <property type="molecule type" value="Genomic_DNA"/>
</dbReference>
<evidence type="ECO:0000313" key="2">
    <source>
        <dbReference type="EMBL" id="KAF2106267.1"/>
    </source>
</evidence>
<evidence type="ECO:0000313" key="3">
    <source>
        <dbReference type="Proteomes" id="UP000799770"/>
    </source>
</evidence>
<accession>A0A6A5YIV3</accession>
<keyword evidence="3" id="KW-1185">Reference proteome</keyword>
<protein>
    <submittedName>
        <fullName evidence="2">Uncharacterized protein</fullName>
    </submittedName>
</protein>
<keyword evidence="1" id="KW-1133">Transmembrane helix</keyword>
<dbReference type="OrthoDB" id="2150604at2759"/>
<feature type="transmembrane region" description="Helical" evidence="1">
    <location>
        <begin position="162"/>
        <end position="181"/>
    </location>
</feature>
<dbReference type="AlphaFoldDB" id="A0A6A5YIV3"/>
<organism evidence="2 3">
    <name type="scientific">Lophiotrema nucula</name>
    <dbReference type="NCBI Taxonomy" id="690887"/>
    <lineage>
        <taxon>Eukaryota</taxon>
        <taxon>Fungi</taxon>
        <taxon>Dikarya</taxon>
        <taxon>Ascomycota</taxon>
        <taxon>Pezizomycotina</taxon>
        <taxon>Dothideomycetes</taxon>
        <taxon>Pleosporomycetidae</taxon>
        <taxon>Pleosporales</taxon>
        <taxon>Lophiotremataceae</taxon>
        <taxon>Lophiotrema</taxon>
    </lineage>
</organism>
<feature type="transmembrane region" description="Helical" evidence="1">
    <location>
        <begin position="124"/>
        <end position="150"/>
    </location>
</feature>
<feature type="transmembrane region" description="Helical" evidence="1">
    <location>
        <begin position="33"/>
        <end position="53"/>
    </location>
</feature>
<proteinExistence type="predicted"/>
<gene>
    <name evidence="2" type="ORF">BDV96DRAFT_694247</name>
</gene>
<evidence type="ECO:0000256" key="1">
    <source>
        <dbReference type="SAM" id="Phobius"/>
    </source>
</evidence>